<proteinExistence type="predicted"/>
<evidence type="ECO:0000313" key="1">
    <source>
        <dbReference type="EMBL" id="CAB4875655.1"/>
    </source>
</evidence>
<dbReference type="AlphaFoldDB" id="A0A6J7E352"/>
<accession>A0A6J7E352</accession>
<sequence length="76" mass="8359">MCASEDERVHLGVLQGCEIGIGDSEQFLAASHPRLDKLDKPRACDSGNFNPGIRDKRILIRTRFDGSLGSNNPDTF</sequence>
<name>A0A6J7E352_9ZZZZ</name>
<gene>
    <name evidence="1" type="ORF">UFOPK3364_00998</name>
</gene>
<organism evidence="1">
    <name type="scientific">freshwater metagenome</name>
    <dbReference type="NCBI Taxonomy" id="449393"/>
    <lineage>
        <taxon>unclassified sequences</taxon>
        <taxon>metagenomes</taxon>
        <taxon>ecological metagenomes</taxon>
    </lineage>
</organism>
<dbReference type="EMBL" id="CAFBLO010000116">
    <property type="protein sequence ID" value="CAB4875655.1"/>
    <property type="molecule type" value="Genomic_DNA"/>
</dbReference>
<protein>
    <submittedName>
        <fullName evidence="1">Unannotated protein</fullName>
    </submittedName>
</protein>
<reference evidence="1" key="1">
    <citation type="submission" date="2020-05" db="EMBL/GenBank/DDBJ databases">
        <authorList>
            <person name="Chiriac C."/>
            <person name="Salcher M."/>
            <person name="Ghai R."/>
            <person name="Kavagutti S V."/>
        </authorList>
    </citation>
    <scope>NUCLEOTIDE SEQUENCE</scope>
</reference>